<dbReference type="RefSeq" id="WP_091239321.1">
    <property type="nucleotide sequence ID" value="NZ_FNAG01000001.1"/>
</dbReference>
<dbReference type="InterPro" id="IPR019734">
    <property type="entry name" value="TPR_rpt"/>
</dbReference>
<evidence type="ECO:0000256" key="7">
    <source>
        <dbReference type="SAM" id="Phobius"/>
    </source>
</evidence>
<reference evidence="9 10" key="1">
    <citation type="submission" date="2016-10" db="EMBL/GenBank/DDBJ databases">
        <authorList>
            <person name="de Groot N.N."/>
        </authorList>
    </citation>
    <scope>NUCLEOTIDE SEQUENCE [LARGE SCALE GENOMIC DNA]</scope>
    <source>
        <strain evidence="9 10">DSM 16957</strain>
    </source>
</reference>
<dbReference type="OrthoDB" id="9783151at2"/>
<evidence type="ECO:0000313" key="10">
    <source>
        <dbReference type="Proteomes" id="UP000199603"/>
    </source>
</evidence>
<dbReference type="Pfam" id="PF13424">
    <property type="entry name" value="TPR_12"/>
    <property type="match status" value="1"/>
</dbReference>
<evidence type="ECO:0000256" key="4">
    <source>
        <dbReference type="ARBA" id="ARBA00022840"/>
    </source>
</evidence>
<feature type="repeat" description="TPR" evidence="5">
    <location>
        <begin position="747"/>
        <end position="780"/>
    </location>
</feature>
<keyword evidence="1" id="KW-0808">Transferase</keyword>
<dbReference type="InterPro" id="IPR008271">
    <property type="entry name" value="Ser/Thr_kinase_AS"/>
</dbReference>
<proteinExistence type="predicted"/>
<dbReference type="GO" id="GO:0004674">
    <property type="term" value="F:protein serine/threonine kinase activity"/>
    <property type="evidence" value="ECO:0007669"/>
    <property type="project" value="UniProtKB-KW"/>
</dbReference>
<name>A0A1G6T7J8_9GAMM</name>
<dbReference type="GO" id="GO:0005524">
    <property type="term" value="F:ATP binding"/>
    <property type="evidence" value="ECO:0007669"/>
    <property type="project" value="UniProtKB-KW"/>
</dbReference>
<dbReference type="PANTHER" id="PTHR43289">
    <property type="entry name" value="MITOGEN-ACTIVATED PROTEIN KINASE KINASE KINASE 20-RELATED"/>
    <property type="match status" value="1"/>
</dbReference>
<keyword evidence="7" id="KW-0472">Membrane</keyword>
<feature type="coiled-coil region" evidence="6">
    <location>
        <begin position="422"/>
        <end position="449"/>
    </location>
</feature>
<dbReference type="PANTHER" id="PTHR43289:SF34">
    <property type="entry name" value="SERINE_THREONINE-PROTEIN KINASE YBDM-RELATED"/>
    <property type="match status" value="1"/>
</dbReference>
<keyword evidence="2" id="KW-0547">Nucleotide-binding</keyword>
<dbReference type="PROSITE" id="PS00108">
    <property type="entry name" value="PROTEIN_KINASE_ST"/>
    <property type="match status" value="1"/>
</dbReference>
<dbReference type="InterPro" id="IPR000719">
    <property type="entry name" value="Prot_kinase_dom"/>
</dbReference>
<evidence type="ECO:0000256" key="1">
    <source>
        <dbReference type="ARBA" id="ARBA00022679"/>
    </source>
</evidence>
<accession>A0A1G6T7J8</accession>
<evidence type="ECO:0000256" key="3">
    <source>
        <dbReference type="ARBA" id="ARBA00022777"/>
    </source>
</evidence>
<dbReference type="Proteomes" id="UP000199603">
    <property type="component" value="Unassembled WGS sequence"/>
</dbReference>
<feature type="domain" description="Protein kinase" evidence="8">
    <location>
        <begin position="94"/>
        <end position="378"/>
    </location>
</feature>
<keyword evidence="5" id="KW-0802">TPR repeat</keyword>
<dbReference type="SMART" id="SM00028">
    <property type="entry name" value="TPR"/>
    <property type="match status" value="7"/>
</dbReference>
<gene>
    <name evidence="9" type="ORF">SAMN04488509_101920</name>
</gene>
<dbReference type="STRING" id="265719.SAMN04488509_101920"/>
<keyword evidence="3 9" id="KW-0418">Kinase</keyword>
<dbReference type="EMBL" id="FNAG01000001">
    <property type="protein sequence ID" value="SDD25009.1"/>
    <property type="molecule type" value="Genomic_DNA"/>
</dbReference>
<evidence type="ECO:0000256" key="2">
    <source>
        <dbReference type="ARBA" id="ARBA00022741"/>
    </source>
</evidence>
<dbReference type="CDD" id="cd14014">
    <property type="entry name" value="STKc_PknB_like"/>
    <property type="match status" value="1"/>
</dbReference>
<dbReference type="SUPFAM" id="SSF48452">
    <property type="entry name" value="TPR-like"/>
    <property type="match status" value="2"/>
</dbReference>
<sequence>MSLDRRIEIDRLLMQALELEDDARPAFLATIDDASLRADVEEMLALCASDTDPLALDAAAAARLIDAAVEQGSPALSASLGLEDSALPEQIGGWRILERIGQGGMGEVLKVERIDAGFEQLGAMKLIRSGFAIGEFARRFLQERQILARLNHPGIASLLDGGRDAQGHPYLVMEYVDGAPIDQYCDSQRLGVEARIELFIEVCRAVAHAHRSLVIHRDLKPSNILVRADGRVKLLDFGIAKVLGDGEGGDPLATRIEQRMFTPDYASPEQVRGQPVTTASDVYQLGLLLYELLCGHRAQRVGHTGPASIERIVCEQDPTRPSQRIGSGDTELALRRHLQPRQLRRRLRGDLDTIVGKALQKLPERRYGTVDELIDDLIRSRQGRTLHARPDTWRYRMGRFVRRHPVGLAFAVLTLALLSIYLVTLNLQAQALERERDRAQAEAAKARQVQSLVQRLFEGIDPDVSGGEPLSVQALLDRSFGQIEGELGAHPEVRAELLLTVGDVYAALGNYARASELLTQAFGLVEALEAEQPLLAAKVYRSRGRLLGQGNELDEPEALLRRALGLFRSAESGAAHEVAETLFRLAELLMRKARREEALAASREALALRRARADTPPLDLARSLLQTVMLEQRLGRNPNASIMLQESLDLQHRVLPPQHPLIGETQASLALALQGEGQLERALPLHEAAIRNLEAALGSEHPSLGIALGNFGTLLSQLGRPEDAEKIHRRALQIHLSNFGPVHARVALSQNSIGRSQLAQDRWTEAVESFRAALASAPDTHRVNWSPTFGSNLATAYLELGNARAALDVLEQVEVDLPESPLSRAKFKVLQARAWIAADDPIQAERYAREAIESFEQVPDLATEHADAHAWLAEALVLRGDLANARLELELSRELHRSLPDPDPAELARIEARLAELRNPRPR</sequence>
<organism evidence="9 10">
    <name type="scientific">Aquimonas voraii</name>
    <dbReference type="NCBI Taxonomy" id="265719"/>
    <lineage>
        <taxon>Bacteria</taxon>
        <taxon>Pseudomonadati</taxon>
        <taxon>Pseudomonadota</taxon>
        <taxon>Gammaproteobacteria</taxon>
        <taxon>Lysobacterales</taxon>
        <taxon>Lysobacteraceae</taxon>
        <taxon>Aquimonas</taxon>
    </lineage>
</organism>
<keyword evidence="7" id="KW-1133">Transmembrane helix</keyword>
<evidence type="ECO:0000259" key="8">
    <source>
        <dbReference type="PROSITE" id="PS50011"/>
    </source>
</evidence>
<dbReference type="SMART" id="SM00220">
    <property type="entry name" value="S_TKc"/>
    <property type="match status" value="1"/>
</dbReference>
<keyword evidence="9" id="KW-0723">Serine/threonine-protein kinase</keyword>
<feature type="transmembrane region" description="Helical" evidence="7">
    <location>
        <begin position="406"/>
        <end position="427"/>
    </location>
</feature>
<dbReference type="PROSITE" id="PS50005">
    <property type="entry name" value="TPR"/>
    <property type="match status" value="1"/>
</dbReference>
<evidence type="ECO:0000313" key="9">
    <source>
        <dbReference type="EMBL" id="SDD25009.1"/>
    </source>
</evidence>
<dbReference type="InterPro" id="IPR011990">
    <property type="entry name" value="TPR-like_helical_dom_sf"/>
</dbReference>
<dbReference type="SUPFAM" id="SSF56112">
    <property type="entry name" value="Protein kinase-like (PK-like)"/>
    <property type="match status" value="1"/>
</dbReference>
<keyword evidence="6" id="KW-0175">Coiled coil</keyword>
<keyword evidence="7" id="KW-0812">Transmembrane</keyword>
<dbReference type="Pfam" id="PF00069">
    <property type="entry name" value="Pkinase"/>
    <property type="match status" value="1"/>
</dbReference>
<dbReference type="Gene3D" id="1.10.510.10">
    <property type="entry name" value="Transferase(Phosphotransferase) domain 1"/>
    <property type="match status" value="1"/>
</dbReference>
<dbReference type="Gene3D" id="1.25.40.10">
    <property type="entry name" value="Tetratricopeptide repeat domain"/>
    <property type="match status" value="3"/>
</dbReference>
<dbReference type="InterPro" id="IPR011009">
    <property type="entry name" value="Kinase-like_dom_sf"/>
</dbReference>
<dbReference type="Gene3D" id="3.30.200.20">
    <property type="entry name" value="Phosphorylase Kinase, domain 1"/>
    <property type="match status" value="1"/>
</dbReference>
<keyword evidence="10" id="KW-1185">Reference proteome</keyword>
<evidence type="ECO:0000256" key="5">
    <source>
        <dbReference type="PROSITE-ProRule" id="PRU00339"/>
    </source>
</evidence>
<evidence type="ECO:0000256" key="6">
    <source>
        <dbReference type="SAM" id="Coils"/>
    </source>
</evidence>
<dbReference type="PROSITE" id="PS50011">
    <property type="entry name" value="PROTEIN_KINASE_DOM"/>
    <property type="match status" value="1"/>
</dbReference>
<keyword evidence="4" id="KW-0067">ATP-binding</keyword>
<protein>
    <submittedName>
        <fullName evidence="9">Serine/threonine protein kinase</fullName>
    </submittedName>
</protein>
<dbReference type="AlphaFoldDB" id="A0A1G6T7J8"/>